<accession>A0ABU6GJL4</accession>
<sequence length="91" mass="10462">MEGTKMSVDEVTVQLEEWGSEKSREYYACQGAGENLLLFLRKLEELASPISVDLWMDEFVYNVVVKSPNADQWIRPWTKAPDEVIGRPLPM</sequence>
<dbReference type="RefSeq" id="WP_326085720.1">
    <property type="nucleotide sequence ID" value="NZ_JARLKZ010000002.1"/>
</dbReference>
<protein>
    <recommendedName>
        <fullName evidence="3">Integron gene cassette protein</fullName>
    </recommendedName>
</protein>
<comment type="caution">
    <text evidence="1">The sequence shown here is derived from an EMBL/GenBank/DDBJ whole genome shotgun (WGS) entry which is preliminary data.</text>
</comment>
<evidence type="ECO:0000313" key="1">
    <source>
        <dbReference type="EMBL" id="MEC0238900.1"/>
    </source>
</evidence>
<gene>
    <name evidence="1" type="ORF">P4H66_03320</name>
</gene>
<keyword evidence="2" id="KW-1185">Reference proteome</keyword>
<dbReference type="Proteomes" id="UP001344632">
    <property type="component" value="Unassembled WGS sequence"/>
</dbReference>
<dbReference type="EMBL" id="JARLKZ010000002">
    <property type="protein sequence ID" value="MEC0238900.1"/>
    <property type="molecule type" value="Genomic_DNA"/>
</dbReference>
<name>A0ABU6GJL4_9BACL</name>
<proteinExistence type="predicted"/>
<reference evidence="1 2" key="1">
    <citation type="submission" date="2023-03" db="EMBL/GenBank/DDBJ databases">
        <title>Bacillus Genome Sequencing.</title>
        <authorList>
            <person name="Dunlap C."/>
        </authorList>
    </citation>
    <scope>NUCLEOTIDE SEQUENCE [LARGE SCALE GENOMIC DNA]</scope>
    <source>
        <strain evidence="1 2">BD-525</strain>
    </source>
</reference>
<organism evidence="1 2">
    <name type="scientific">Paenibacillus dokdonensis</name>
    <dbReference type="NCBI Taxonomy" id="2567944"/>
    <lineage>
        <taxon>Bacteria</taxon>
        <taxon>Bacillati</taxon>
        <taxon>Bacillota</taxon>
        <taxon>Bacilli</taxon>
        <taxon>Bacillales</taxon>
        <taxon>Paenibacillaceae</taxon>
        <taxon>Paenibacillus</taxon>
    </lineage>
</organism>
<evidence type="ECO:0008006" key="3">
    <source>
        <dbReference type="Google" id="ProtNLM"/>
    </source>
</evidence>
<evidence type="ECO:0000313" key="2">
    <source>
        <dbReference type="Proteomes" id="UP001344632"/>
    </source>
</evidence>